<evidence type="ECO:0008006" key="5">
    <source>
        <dbReference type="Google" id="ProtNLM"/>
    </source>
</evidence>
<name>A0A9X6NIH1_HYPEX</name>
<protein>
    <recommendedName>
        <fullName evidence="5">Transmembrane protein</fullName>
    </recommendedName>
</protein>
<feature type="transmembrane region" description="Helical" evidence="2">
    <location>
        <begin position="53"/>
        <end position="77"/>
    </location>
</feature>
<proteinExistence type="predicted"/>
<dbReference type="AlphaFoldDB" id="A0A9X6NIH1"/>
<evidence type="ECO:0000256" key="2">
    <source>
        <dbReference type="SAM" id="Phobius"/>
    </source>
</evidence>
<comment type="caution">
    <text evidence="3">The sequence shown here is derived from an EMBL/GenBank/DDBJ whole genome shotgun (WGS) entry which is preliminary data.</text>
</comment>
<dbReference type="OrthoDB" id="10655616at2759"/>
<organism evidence="3 4">
    <name type="scientific">Hypsibius exemplaris</name>
    <name type="common">Freshwater tardigrade</name>
    <dbReference type="NCBI Taxonomy" id="2072580"/>
    <lineage>
        <taxon>Eukaryota</taxon>
        <taxon>Metazoa</taxon>
        <taxon>Ecdysozoa</taxon>
        <taxon>Tardigrada</taxon>
        <taxon>Eutardigrada</taxon>
        <taxon>Parachela</taxon>
        <taxon>Hypsibioidea</taxon>
        <taxon>Hypsibiidae</taxon>
        <taxon>Hypsibius</taxon>
    </lineage>
</organism>
<evidence type="ECO:0000313" key="4">
    <source>
        <dbReference type="Proteomes" id="UP000192578"/>
    </source>
</evidence>
<evidence type="ECO:0000256" key="1">
    <source>
        <dbReference type="SAM" id="MobiDB-lite"/>
    </source>
</evidence>
<feature type="transmembrane region" description="Helical" evidence="2">
    <location>
        <begin position="27"/>
        <end position="47"/>
    </location>
</feature>
<feature type="transmembrane region" description="Helical" evidence="2">
    <location>
        <begin position="102"/>
        <end position="126"/>
    </location>
</feature>
<feature type="compositionally biased region" description="Basic and acidic residues" evidence="1">
    <location>
        <begin position="270"/>
        <end position="282"/>
    </location>
</feature>
<dbReference type="Proteomes" id="UP000192578">
    <property type="component" value="Unassembled WGS sequence"/>
</dbReference>
<gene>
    <name evidence="3" type="ORF">BV898_18256</name>
</gene>
<dbReference type="EMBL" id="MTYJ01000349">
    <property type="protein sequence ID" value="OWA53834.1"/>
    <property type="molecule type" value="Genomic_DNA"/>
</dbReference>
<reference evidence="4" key="1">
    <citation type="submission" date="2017-01" db="EMBL/GenBank/DDBJ databases">
        <title>Comparative genomics of anhydrobiosis in the tardigrade Hypsibius dujardini.</title>
        <authorList>
            <person name="Yoshida Y."/>
            <person name="Koutsovoulos G."/>
            <person name="Laetsch D."/>
            <person name="Stevens L."/>
            <person name="Kumar S."/>
            <person name="Horikawa D."/>
            <person name="Ishino K."/>
            <person name="Komine S."/>
            <person name="Tomita M."/>
            <person name="Blaxter M."/>
            <person name="Arakawa K."/>
        </authorList>
    </citation>
    <scope>NUCLEOTIDE SEQUENCE [LARGE SCALE GENOMIC DNA]</scope>
    <source>
        <strain evidence="4">Z151</strain>
    </source>
</reference>
<feature type="region of interest" description="Disordered" evidence="1">
    <location>
        <begin position="258"/>
        <end position="286"/>
    </location>
</feature>
<keyword evidence="2" id="KW-1133">Transmembrane helix</keyword>
<keyword evidence="2" id="KW-0812">Transmembrane</keyword>
<evidence type="ECO:0000313" key="3">
    <source>
        <dbReference type="EMBL" id="OWA53834.1"/>
    </source>
</evidence>
<accession>A0A9X6NIH1</accession>
<feature type="transmembrane region" description="Helical" evidence="2">
    <location>
        <begin position="141"/>
        <end position="160"/>
    </location>
</feature>
<keyword evidence="4" id="KW-1185">Reference proteome</keyword>
<keyword evidence="2" id="KW-0472">Membrane</keyword>
<sequence>MRPRADGDVLLSDVAQNLLMNARRLPLCYAILHFVAGLALLVLVLSFGHELPITFGAVIALCSIGSFQLIMFSVLYLKNAPTTMDPEDVFDMVSRLNRTWPFLVVALISPFVVMVFFIVAVILGGVNLTSEMSDARKMSEYYSIGMSVAMIVFETFPILVHHDLMVKIRLITATVTSAALAPPTVRRRLNNMERGLVSRENPFYEGDPRERLTVYEFLREQQRFLAGESTTDQRCPPPYSHLAVEQLEAALLNGLDGSGGVRSGSSRAVAQREEDKTTETSRDGPPAYLVGCGDVVASSVATQADVMPPIYSSSDNLTRIPETIDTARVSYM</sequence>